<dbReference type="InterPro" id="IPR036397">
    <property type="entry name" value="RNaseH_sf"/>
</dbReference>
<evidence type="ECO:0000256" key="10">
    <source>
        <dbReference type="ARBA" id="ARBA00023172"/>
    </source>
</evidence>
<evidence type="ECO:0000256" key="6">
    <source>
        <dbReference type="ARBA" id="ARBA00022908"/>
    </source>
</evidence>
<evidence type="ECO:0000256" key="7">
    <source>
        <dbReference type="ARBA" id="ARBA00022918"/>
    </source>
</evidence>
<keyword evidence="9" id="KW-0238">DNA-binding</keyword>
<keyword evidence="1" id="KW-0645">Protease</keyword>
<dbReference type="InterPro" id="IPR056924">
    <property type="entry name" value="SH3_Tf2-1"/>
</dbReference>
<reference evidence="13" key="2">
    <citation type="submission" date="2025-09" db="UniProtKB">
        <authorList>
            <consortium name="Ensembl"/>
        </authorList>
    </citation>
    <scope>IDENTIFICATION</scope>
</reference>
<evidence type="ECO:0000313" key="14">
    <source>
        <dbReference type="Proteomes" id="UP000472270"/>
    </source>
</evidence>
<evidence type="ECO:0000256" key="3">
    <source>
        <dbReference type="ARBA" id="ARBA00022750"/>
    </source>
</evidence>
<protein>
    <recommendedName>
        <fullName evidence="11">Gypsy retrotransposon integrase-like protein 1</fullName>
    </recommendedName>
</protein>
<dbReference type="InterPro" id="IPR001584">
    <property type="entry name" value="Integrase_cat-core"/>
</dbReference>
<dbReference type="FunFam" id="3.30.420.10:FF:000032">
    <property type="entry name" value="Retrovirus-related Pol polyprotein from transposon 297-like Protein"/>
    <property type="match status" value="1"/>
</dbReference>
<dbReference type="Gene3D" id="1.10.340.70">
    <property type="match status" value="1"/>
</dbReference>
<dbReference type="Pfam" id="PF24626">
    <property type="entry name" value="SH3_Tf2-1"/>
    <property type="match status" value="1"/>
</dbReference>
<evidence type="ECO:0000256" key="9">
    <source>
        <dbReference type="ARBA" id="ARBA00023125"/>
    </source>
</evidence>
<dbReference type="GO" id="GO:0006310">
    <property type="term" value="P:DNA recombination"/>
    <property type="evidence" value="ECO:0007669"/>
    <property type="project" value="UniProtKB-KW"/>
</dbReference>
<evidence type="ECO:0000256" key="2">
    <source>
        <dbReference type="ARBA" id="ARBA00022723"/>
    </source>
</evidence>
<dbReference type="PROSITE" id="PS50994">
    <property type="entry name" value="INTEGRASE"/>
    <property type="match status" value="1"/>
</dbReference>
<keyword evidence="8" id="KW-0239">DNA-directed DNA polymerase</keyword>
<evidence type="ECO:0000256" key="8">
    <source>
        <dbReference type="ARBA" id="ARBA00022932"/>
    </source>
</evidence>
<keyword evidence="7" id="KW-0695">RNA-directed DNA polymerase</keyword>
<dbReference type="InterPro" id="IPR050951">
    <property type="entry name" value="Retrovirus_Pol_polyprotein"/>
</dbReference>
<evidence type="ECO:0000256" key="1">
    <source>
        <dbReference type="ARBA" id="ARBA00022670"/>
    </source>
</evidence>
<keyword evidence="14" id="KW-1185">Reference proteome</keyword>
<dbReference type="InterPro" id="IPR041588">
    <property type="entry name" value="Integrase_H2C2"/>
</dbReference>
<dbReference type="AlphaFoldDB" id="A0A673L776"/>
<name>A0A673L776_9TELE</name>
<sequence>MDLFSVAPKLQLVIPACLRKDFLAYAHDNPLSGHLGRLKTLLRLVDICYWSTLRSDIWKYCKECQVCQQHKPSISKLAGHMQSTPLSVNEAQDPGSKLNEHLLVVVDYCSKWVELFPLRVAKAPQIARILIEEIFTRWGTPMYLVSDRGTKFTSQLLSLVCKQWSVIQKLTTAAHPQTNLTERVNRTLKTMISSYVQDHHRHWDRWLAEFRFAINTAWQESTGFTPAEVTLGRKLKGPLERAIHRPPDPDSPVYPVLERQKEQIRTVQRNVERAQAKQRRYYDLRRRYAHYQIGDLVWVRTHPLSHASDGFMAKLAVKWKGPARIVKCLGPVNCSVAFIDDPDRVDTFHVQNLKPFYGTTKGADKNCANKRGTSSSKTKTIL</sequence>
<dbReference type="InterPro" id="IPR012337">
    <property type="entry name" value="RNaseH-like_sf"/>
</dbReference>
<proteinExistence type="predicted"/>
<dbReference type="Pfam" id="PF17921">
    <property type="entry name" value="Integrase_H2C2"/>
    <property type="match status" value="1"/>
</dbReference>
<evidence type="ECO:0000313" key="13">
    <source>
        <dbReference type="Ensembl" id="ENSSRHP00000071894.1"/>
    </source>
</evidence>
<dbReference type="Ensembl" id="ENSSRHT00000073857.1">
    <property type="protein sequence ID" value="ENSSRHP00000071894.1"/>
    <property type="gene ID" value="ENSSRHG00000035759.1"/>
</dbReference>
<evidence type="ECO:0000256" key="11">
    <source>
        <dbReference type="ARBA" id="ARBA00039658"/>
    </source>
</evidence>
<keyword evidence="2" id="KW-0479">Metal-binding</keyword>
<keyword evidence="3" id="KW-0064">Aspartyl protease</keyword>
<dbReference type="GO" id="GO:0046872">
    <property type="term" value="F:metal ion binding"/>
    <property type="evidence" value="ECO:0007669"/>
    <property type="project" value="UniProtKB-KW"/>
</dbReference>
<dbReference type="GO" id="GO:0004190">
    <property type="term" value="F:aspartic-type endopeptidase activity"/>
    <property type="evidence" value="ECO:0007669"/>
    <property type="project" value="UniProtKB-KW"/>
</dbReference>
<evidence type="ECO:0000256" key="4">
    <source>
        <dbReference type="ARBA" id="ARBA00022801"/>
    </source>
</evidence>
<keyword evidence="10" id="KW-0233">DNA recombination</keyword>
<dbReference type="GO" id="GO:0015074">
    <property type="term" value="P:DNA integration"/>
    <property type="evidence" value="ECO:0007669"/>
    <property type="project" value="UniProtKB-KW"/>
</dbReference>
<keyword evidence="6" id="KW-0229">DNA integration</keyword>
<evidence type="ECO:0000256" key="5">
    <source>
        <dbReference type="ARBA" id="ARBA00022842"/>
    </source>
</evidence>
<reference evidence="13" key="1">
    <citation type="submission" date="2025-08" db="UniProtKB">
        <authorList>
            <consortium name="Ensembl"/>
        </authorList>
    </citation>
    <scope>IDENTIFICATION</scope>
</reference>
<keyword evidence="8" id="KW-0808">Transferase</keyword>
<dbReference type="GO" id="GO:0003887">
    <property type="term" value="F:DNA-directed DNA polymerase activity"/>
    <property type="evidence" value="ECO:0007669"/>
    <property type="project" value="UniProtKB-KW"/>
</dbReference>
<dbReference type="GO" id="GO:0003964">
    <property type="term" value="F:RNA-directed DNA polymerase activity"/>
    <property type="evidence" value="ECO:0007669"/>
    <property type="project" value="UniProtKB-KW"/>
</dbReference>
<keyword evidence="4" id="KW-0378">Hydrolase</keyword>
<evidence type="ECO:0000259" key="12">
    <source>
        <dbReference type="PROSITE" id="PS50994"/>
    </source>
</evidence>
<dbReference type="Proteomes" id="UP000472270">
    <property type="component" value="Unassembled WGS sequence"/>
</dbReference>
<dbReference type="GO" id="GO:0003677">
    <property type="term" value="F:DNA binding"/>
    <property type="evidence" value="ECO:0007669"/>
    <property type="project" value="UniProtKB-KW"/>
</dbReference>
<dbReference type="Gene3D" id="3.30.420.10">
    <property type="entry name" value="Ribonuclease H-like superfamily/Ribonuclease H"/>
    <property type="match status" value="1"/>
</dbReference>
<dbReference type="PANTHER" id="PTHR37984:SF5">
    <property type="entry name" value="PROTEIN NYNRIN-LIKE"/>
    <property type="match status" value="1"/>
</dbReference>
<keyword evidence="5" id="KW-0460">Magnesium</keyword>
<dbReference type="GO" id="GO:0006508">
    <property type="term" value="P:proteolysis"/>
    <property type="evidence" value="ECO:0007669"/>
    <property type="project" value="UniProtKB-KW"/>
</dbReference>
<dbReference type="SUPFAM" id="SSF53098">
    <property type="entry name" value="Ribonuclease H-like"/>
    <property type="match status" value="1"/>
</dbReference>
<dbReference type="FunFam" id="1.10.340.70:FF:000001">
    <property type="entry name" value="Retrovirus-related Pol polyprotein from transposon gypsy-like Protein"/>
    <property type="match status" value="1"/>
</dbReference>
<dbReference type="PANTHER" id="PTHR37984">
    <property type="entry name" value="PROTEIN CBG26694"/>
    <property type="match status" value="1"/>
</dbReference>
<organism evidence="13 14">
    <name type="scientific">Sinocyclocheilus rhinocerous</name>
    <dbReference type="NCBI Taxonomy" id="307959"/>
    <lineage>
        <taxon>Eukaryota</taxon>
        <taxon>Metazoa</taxon>
        <taxon>Chordata</taxon>
        <taxon>Craniata</taxon>
        <taxon>Vertebrata</taxon>
        <taxon>Euteleostomi</taxon>
        <taxon>Actinopterygii</taxon>
        <taxon>Neopterygii</taxon>
        <taxon>Teleostei</taxon>
        <taxon>Ostariophysi</taxon>
        <taxon>Cypriniformes</taxon>
        <taxon>Cyprinidae</taxon>
        <taxon>Cyprininae</taxon>
        <taxon>Sinocyclocheilus</taxon>
    </lineage>
</organism>
<keyword evidence="8" id="KW-0548">Nucleotidyltransferase</keyword>
<feature type="domain" description="Integrase catalytic" evidence="12">
    <location>
        <begin position="68"/>
        <end position="234"/>
    </location>
</feature>
<accession>A0A673L776</accession>